<gene>
    <name evidence="2" type="ORF">M0M57_10845</name>
</gene>
<evidence type="ECO:0000313" key="2">
    <source>
        <dbReference type="EMBL" id="UPQ78120.1"/>
    </source>
</evidence>
<dbReference type="Proteomes" id="UP000830583">
    <property type="component" value="Chromosome"/>
</dbReference>
<dbReference type="SMART" id="SM00860">
    <property type="entry name" value="SMI1_KNR4"/>
    <property type="match status" value="1"/>
</dbReference>
<sequence>MIKISDSDKKISISDITEFEIKSGLLLPENYKKFLLKFNGGVLYDYHRFLSSFNSVKYSENNTSLEESYEIYCKLNKDLDVNFLPIAASHSDNPITLFLQEGENYGKIFIFYLDRDEEPEIVANSLEELLEVNSIDEI</sequence>
<dbReference type="EMBL" id="CP096205">
    <property type="protein sequence ID" value="UPQ78120.1"/>
    <property type="molecule type" value="Genomic_DNA"/>
</dbReference>
<name>A0ABY4KCT4_9FLAO</name>
<dbReference type="RefSeq" id="WP_248433048.1">
    <property type="nucleotide sequence ID" value="NZ_CP096205.1"/>
</dbReference>
<dbReference type="InterPro" id="IPR037883">
    <property type="entry name" value="Knr4/Smi1-like_sf"/>
</dbReference>
<reference evidence="2" key="1">
    <citation type="submission" date="2022-04" db="EMBL/GenBank/DDBJ databases">
        <title>Consumption of N2O by Flavobacterium azooxidireducens sp. nov. isolated from Decomposing Leaf Litter of Phragmites australis (Cav.).</title>
        <authorList>
            <person name="Behrendt U."/>
            <person name="Spanner T."/>
            <person name="Augustin J."/>
            <person name="Horn M.A."/>
            <person name="Kolb S."/>
            <person name="Ulrich A."/>
        </authorList>
    </citation>
    <scope>NUCLEOTIDE SEQUENCE</scope>
    <source>
        <strain evidence="2">IGB 4-14</strain>
    </source>
</reference>
<dbReference type="SUPFAM" id="SSF160631">
    <property type="entry name" value="SMI1/KNR4-like"/>
    <property type="match status" value="1"/>
</dbReference>
<dbReference type="InterPro" id="IPR018958">
    <property type="entry name" value="Knr4/Smi1-like_dom"/>
</dbReference>
<accession>A0ABY4KCT4</accession>
<keyword evidence="3" id="KW-1185">Reference proteome</keyword>
<evidence type="ECO:0000313" key="3">
    <source>
        <dbReference type="Proteomes" id="UP000830583"/>
    </source>
</evidence>
<dbReference type="Gene3D" id="3.40.1580.10">
    <property type="entry name" value="SMI1/KNR4-like"/>
    <property type="match status" value="1"/>
</dbReference>
<protein>
    <submittedName>
        <fullName evidence="2">SMI1/KNR4 family protein</fullName>
    </submittedName>
</protein>
<dbReference type="Pfam" id="PF09346">
    <property type="entry name" value="SMI1_KNR4"/>
    <property type="match status" value="1"/>
</dbReference>
<organism evidence="2 3">
    <name type="scientific">Flavobacterium azooxidireducens</name>
    <dbReference type="NCBI Taxonomy" id="1871076"/>
    <lineage>
        <taxon>Bacteria</taxon>
        <taxon>Pseudomonadati</taxon>
        <taxon>Bacteroidota</taxon>
        <taxon>Flavobacteriia</taxon>
        <taxon>Flavobacteriales</taxon>
        <taxon>Flavobacteriaceae</taxon>
        <taxon>Flavobacterium</taxon>
    </lineage>
</organism>
<proteinExistence type="predicted"/>
<feature type="domain" description="Knr4/Smi1-like" evidence="1">
    <location>
        <begin position="10"/>
        <end position="132"/>
    </location>
</feature>
<evidence type="ECO:0000259" key="1">
    <source>
        <dbReference type="SMART" id="SM00860"/>
    </source>
</evidence>